<gene>
    <name evidence="7" type="ORF">MNBD_GAMMA04-1663</name>
</gene>
<organism evidence="7">
    <name type="scientific">hydrothermal vent metagenome</name>
    <dbReference type="NCBI Taxonomy" id="652676"/>
    <lineage>
        <taxon>unclassified sequences</taxon>
        <taxon>metagenomes</taxon>
        <taxon>ecological metagenomes</taxon>
    </lineage>
</organism>
<name>A0A3B0VP80_9ZZZZ</name>
<evidence type="ECO:0000259" key="6">
    <source>
        <dbReference type="Pfam" id="PF00462"/>
    </source>
</evidence>
<dbReference type="InterPro" id="IPR002109">
    <property type="entry name" value="Glutaredoxin"/>
</dbReference>
<evidence type="ECO:0000313" key="7">
    <source>
        <dbReference type="EMBL" id="VAW45438.1"/>
    </source>
</evidence>
<dbReference type="GO" id="GO:0045454">
    <property type="term" value="P:cell redox homeostasis"/>
    <property type="evidence" value="ECO:0007669"/>
    <property type="project" value="InterPro"/>
</dbReference>
<evidence type="ECO:0000256" key="2">
    <source>
        <dbReference type="ARBA" id="ARBA00022448"/>
    </source>
</evidence>
<keyword evidence="3" id="KW-0249">Electron transport</keyword>
<dbReference type="InterPro" id="IPR014025">
    <property type="entry name" value="Glutaredoxin_subgr"/>
</dbReference>
<evidence type="ECO:0000256" key="4">
    <source>
        <dbReference type="ARBA" id="ARBA00023157"/>
    </source>
</evidence>
<dbReference type="InterPro" id="IPR011767">
    <property type="entry name" value="GLR_AS"/>
</dbReference>
<dbReference type="PANTHER" id="PTHR45694">
    <property type="entry name" value="GLUTAREDOXIN 2"/>
    <property type="match status" value="1"/>
</dbReference>
<evidence type="ECO:0000256" key="5">
    <source>
        <dbReference type="ARBA" id="ARBA00023284"/>
    </source>
</evidence>
<dbReference type="NCBIfam" id="TIGR02181">
    <property type="entry name" value="GRX_bact"/>
    <property type="match status" value="1"/>
</dbReference>
<evidence type="ECO:0000256" key="1">
    <source>
        <dbReference type="ARBA" id="ARBA00007787"/>
    </source>
</evidence>
<dbReference type="CDD" id="cd03418">
    <property type="entry name" value="GRX_GRXb_1_3_like"/>
    <property type="match status" value="1"/>
</dbReference>
<proteinExistence type="inferred from homology"/>
<dbReference type="InterPro" id="IPR011900">
    <property type="entry name" value="GRX_bact"/>
</dbReference>
<dbReference type="SUPFAM" id="SSF52833">
    <property type="entry name" value="Thioredoxin-like"/>
    <property type="match status" value="1"/>
</dbReference>
<keyword evidence="4" id="KW-1015">Disulfide bond</keyword>
<dbReference type="PANTHER" id="PTHR45694:SF18">
    <property type="entry name" value="GLUTAREDOXIN-1-RELATED"/>
    <property type="match status" value="1"/>
</dbReference>
<feature type="domain" description="Glutaredoxin" evidence="6">
    <location>
        <begin position="4"/>
        <end position="63"/>
    </location>
</feature>
<dbReference type="Pfam" id="PF00462">
    <property type="entry name" value="Glutaredoxin"/>
    <property type="match status" value="1"/>
</dbReference>
<comment type="similarity">
    <text evidence="1">Belongs to the glutaredoxin family.</text>
</comment>
<dbReference type="GO" id="GO:0015038">
    <property type="term" value="F:glutathione disulfide oxidoreductase activity"/>
    <property type="evidence" value="ECO:0007669"/>
    <property type="project" value="TreeGrafter"/>
</dbReference>
<dbReference type="GO" id="GO:0034599">
    <property type="term" value="P:cellular response to oxidative stress"/>
    <property type="evidence" value="ECO:0007669"/>
    <property type="project" value="TreeGrafter"/>
</dbReference>
<accession>A0A3B0VP80</accession>
<evidence type="ECO:0000256" key="3">
    <source>
        <dbReference type="ARBA" id="ARBA00022982"/>
    </source>
</evidence>
<dbReference type="InterPro" id="IPR036249">
    <property type="entry name" value="Thioredoxin-like_sf"/>
</dbReference>
<dbReference type="PROSITE" id="PS00195">
    <property type="entry name" value="GLUTAREDOXIN_1"/>
    <property type="match status" value="1"/>
</dbReference>
<dbReference type="PROSITE" id="PS51354">
    <property type="entry name" value="GLUTAREDOXIN_2"/>
    <property type="match status" value="1"/>
</dbReference>
<dbReference type="PRINTS" id="PR00160">
    <property type="entry name" value="GLUTAREDOXIN"/>
</dbReference>
<protein>
    <submittedName>
        <fullName evidence="7">Glutaredoxin 3</fullName>
    </submittedName>
</protein>
<dbReference type="Gene3D" id="3.40.30.10">
    <property type="entry name" value="Glutaredoxin"/>
    <property type="match status" value="1"/>
</dbReference>
<dbReference type="EMBL" id="UOFB01000083">
    <property type="protein sequence ID" value="VAW45438.1"/>
    <property type="molecule type" value="Genomic_DNA"/>
</dbReference>
<sequence>MVDVLVYSTSSCPFCVMAFRLLDSKGLGYDVVDVGQNPELWAEMESKSGRQTVPQIFIGDHHVGGFDDLSRADSRGEIESLLKDVLN</sequence>
<keyword evidence="5" id="KW-0676">Redox-active center</keyword>
<reference evidence="7" key="1">
    <citation type="submission" date="2018-06" db="EMBL/GenBank/DDBJ databases">
        <authorList>
            <person name="Zhirakovskaya E."/>
        </authorList>
    </citation>
    <scope>NUCLEOTIDE SEQUENCE</scope>
</reference>
<dbReference type="AlphaFoldDB" id="A0A3B0VP80"/>
<keyword evidence="2" id="KW-0813">Transport</keyword>
<dbReference type="GO" id="GO:0005737">
    <property type="term" value="C:cytoplasm"/>
    <property type="evidence" value="ECO:0007669"/>
    <property type="project" value="TreeGrafter"/>
</dbReference>